<dbReference type="WBParaSite" id="Hba_18741">
    <property type="protein sequence ID" value="Hba_18741"/>
    <property type="gene ID" value="Hba_18741"/>
</dbReference>
<feature type="chain" id="PRO_5009311354" evidence="1">
    <location>
        <begin position="20"/>
        <end position="170"/>
    </location>
</feature>
<proteinExistence type="predicted"/>
<accession>A0A1I7XLY7</accession>
<evidence type="ECO:0000313" key="2">
    <source>
        <dbReference type="Proteomes" id="UP000095283"/>
    </source>
</evidence>
<organism evidence="2 3">
    <name type="scientific">Heterorhabditis bacteriophora</name>
    <name type="common">Entomopathogenic nematode worm</name>
    <dbReference type="NCBI Taxonomy" id="37862"/>
    <lineage>
        <taxon>Eukaryota</taxon>
        <taxon>Metazoa</taxon>
        <taxon>Ecdysozoa</taxon>
        <taxon>Nematoda</taxon>
        <taxon>Chromadorea</taxon>
        <taxon>Rhabditida</taxon>
        <taxon>Rhabditina</taxon>
        <taxon>Rhabditomorpha</taxon>
        <taxon>Strongyloidea</taxon>
        <taxon>Heterorhabditidae</taxon>
        <taxon>Heterorhabditis</taxon>
    </lineage>
</organism>
<keyword evidence="2" id="KW-1185">Reference proteome</keyword>
<reference evidence="3" key="1">
    <citation type="submission" date="2016-11" db="UniProtKB">
        <authorList>
            <consortium name="WormBaseParasite"/>
        </authorList>
    </citation>
    <scope>IDENTIFICATION</scope>
</reference>
<dbReference type="AlphaFoldDB" id="A0A1I7XLY7"/>
<protein>
    <submittedName>
        <fullName evidence="3">Secreted protein</fullName>
    </submittedName>
</protein>
<sequence>MPLFQFVFVLLGCISFSTAVPSINTCHRLKEIYEEVPAVIDFSTRDICRSELELLQCDLMSKLVLENSRSKITELRVKVHKARLREDTKLIEGDRKRKDIHNANSFRNTLRLWIFAFNNCYENEGLLEPAPLEDRCSLIEELPSKSVNRYFLGQHRKNWQRSSALRSRIL</sequence>
<feature type="signal peptide" evidence="1">
    <location>
        <begin position="1"/>
        <end position="19"/>
    </location>
</feature>
<keyword evidence="1" id="KW-0732">Signal</keyword>
<dbReference type="Proteomes" id="UP000095283">
    <property type="component" value="Unplaced"/>
</dbReference>
<evidence type="ECO:0000313" key="3">
    <source>
        <dbReference type="WBParaSite" id="Hba_18741"/>
    </source>
</evidence>
<evidence type="ECO:0000256" key="1">
    <source>
        <dbReference type="SAM" id="SignalP"/>
    </source>
</evidence>
<name>A0A1I7XLY7_HETBA</name>